<evidence type="ECO:0000256" key="4">
    <source>
        <dbReference type="ARBA" id="ARBA00023242"/>
    </source>
</evidence>
<dbReference type="Proteomes" id="UP000827092">
    <property type="component" value="Unassembled WGS sequence"/>
</dbReference>
<evidence type="ECO:0000256" key="6">
    <source>
        <dbReference type="PIRNR" id="PIRNR023803"/>
    </source>
</evidence>
<dbReference type="GO" id="GO:0033204">
    <property type="term" value="F:ribonuclease P RNA binding"/>
    <property type="evidence" value="ECO:0007669"/>
    <property type="project" value="InterPro"/>
</dbReference>
<proteinExistence type="inferred from homology"/>
<sequence>MVRVKYRYILAEIVSDAHKNKLKFPLGEHELKQKILNCVQETHGDYGLACIQPGFAIKMYNPATRIFIIRVRRGFHSVLGTTLPLVTSVGKVQLSIRTIHLSGTIRCAYKRLLEFDRQKLNEIICDHRVAQSTKDELAVMTENCQKRLSEK</sequence>
<comment type="similarity">
    <text evidence="1 6">Belongs to the eukaryotic/archaeal RNase P protein component 2 family.</text>
</comment>
<evidence type="ECO:0000313" key="7">
    <source>
        <dbReference type="EMBL" id="KAG8193742.1"/>
    </source>
</evidence>
<dbReference type="InterPro" id="IPR038085">
    <property type="entry name" value="Rnp2-like_sf"/>
</dbReference>
<accession>A0AAV6VCI8</accession>
<evidence type="ECO:0000256" key="5">
    <source>
        <dbReference type="ARBA" id="ARBA00044198"/>
    </source>
</evidence>
<keyword evidence="4 6" id="KW-0539">Nucleus</keyword>
<evidence type="ECO:0000313" key="8">
    <source>
        <dbReference type="Proteomes" id="UP000827092"/>
    </source>
</evidence>
<protein>
    <recommendedName>
        <fullName evidence="5 6">Ribonuclease P/MRP protein subunit POP5</fullName>
    </recommendedName>
</protein>
<reference evidence="7 8" key="1">
    <citation type="journal article" date="2022" name="Nat. Ecol. Evol.">
        <title>A masculinizing supergene underlies an exaggerated male reproductive morph in a spider.</title>
        <authorList>
            <person name="Hendrickx F."/>
            <person name="De Corte Z."/>
            <person name="Sonet G."/>
            <person name="Van Belleghem S.M."/>
            <person name="Kostlbacher S."/>
            <person name="Vangestel C."/>
        </authorList>
    </citation>
    <scope>NUCLEOTIDE SEQUENCE [LARGE SCALE GENOMIC DNA]</scope>
    <source>
        <strain evidence="7">W744_W776</strain>
    </source>
</reference>
<dbReference type="GO" id="GO:0030677">
    <property type="term" value="C:ribonuclease P complex"/>
    <property type="evidence" value="ECO:0007669"/>
    <property type="project" value="InterPro"/>
</dbReference>
<dbReference type="InterPro" id="IPR002759">
    <property type="entry name" value="Pop5/Rpp14/Rnp2-like"/>
</dbReference>
<comment type="function">
    <text evidence="6">Component of ribonuclease P, a protein complex that generates mature tRNA molecules by cleaving their 5'-ends.</text>
</comment>
<comment type="caution">
    <text evidence="7">The sequence shown here is derived from an EMBL/GenBank/DDBJ whole genome shotgun (WGS) entry which is preliminary data.</text>
</comment>
<dbReference type="SUPFAM" id="SSF160350">
    <property type="entry name" value="Rnp2-like"/>
    <property type="match status" value="1"/>
</dbReference>
<dbReference type="PIRSF" id="PIRSF023803">
    <property type="entry name" value="Ribonuclease_P_prd"/>
    <property type="match status" value="1"/>
</dbReference>
<evidence type="ECO:0000256" key="3">
    <source>
        <dbReference type="ARBA" id="ARBA00022694"/>
    </source>
</evidence>
<dbReference type="PANTHER" id="PTHR48414:SF1">
    <property type="entry name" value="POP5 HOMOLOG, RIBONUCLEASE P_MRP SUBUNIT"/>
    <property type="match status" value="1"/>
</dbReference>
<dbReference type="Gene3D" id="3.30.70.3250">
    <property type="entry name" value="Ribonuclease P, Pop5 subunit"/>
    <property type="match status" value="1"/>
</dbReference>
<dbReference type="GO" id="GO:0005730">
    <property type="term" value="C:nucleolus"/>
    <property type="evidence" value="ECO:0007669"/>
    <property type="project" value="UniProtKB-SubCell"/>
</dbReference>
<dbReference type="EMBL" id="JAFNEN010000115">
    <property type="protein sequence ID" value="KAG8193742.1"/>
    <property type="molecule type" value="Genomic_DNA"/>
</dbReference>
<dbReference type="Pfam" id="PF01900">
    <property type="entry name" value="RNase_P_Rpp14"/>
    <property type="match status" value="1"/>
</dbReference>
<dbReference type="PANTHER" id="PTHR48414">
    <property type="entry name" value="POP5 HOMOLOG, RIBONUCLEASE P_MRP SUBUNIT"/>
    <property type="match status" value="1"/>
</dbReference>
<keyword evidence="2" id="KW-0698">rRNA processing</keyword>
<evidence type="ECO:0000256" key="2">
    <source>
        <dbReference type="ARBA" id="ARBA00022552"/>
    </source>
</evidence>
<dbReference type="AlphaFoldDB" id="A0AAV6VCI8"/>
<comment type="subcellular location">
    <subcellularLocation>
        <location evidence="6">Nucleus</location>
        <location evidence="6">Nucleolus</location>
    </subcellularLocation>
</comment>
<keyword evidence="8" id="KW-1185">Reference proteome</keyword>
<dbReference type="GO" id="GO:0006364">
    <property type="term" value="P:rRNA processing"/>
    <property type="evidence" value="ECO:0007669"/>
    <property type="project" value="UniProtKB-KW"/>
</dbReference>
<name>A0AAV6VCI8_9ARAC</name>
<gene>
    <name evidence="7" type="ORF">JTE90_005040</name>
</gene>
<evidence type="ECO:0000256" key="1">
    <source>
        <dbReference type="ARBA" id="ARBA00010800"/>
    </source>
</evidence>
<dbReference type="InterPro" id="IPR016819">
    <property type="entry name" value="RNase_P/MRP_POP5"/>
</dbReference>
<keyword evidence="3 6" id="KW-0819">tRNA processing</keyword>
<dbReference type="GO" id="GO:0001682">
    <property type="term" value="P:tRNA 5'-leader removal"/>
    <property type="evidence" value="ECO:0007669"/>
    <property type="project" value="InterPro"/>
</dbReference>
<organism evidence="7 8">
    <name type="scientific">Oedothorax gibbosus</name>
    <dbReference type="NCBI Taxonomy" id="931172"/>
    <lineage>
        <taxon>Eukaryota</taxon>
        <taxon>Metazoa</taxon>
        <taxon>Ecdysozoa</taxon>
        <taxon>Arthropoda</taxon>
        <taxon>Chelicerata</taxon>
        <taxon>Arachnida</taxon>
        <taxon>Araneae</taxon>
        <taxon>Araneomorphae</taxon>
        <taxon>Entelegynae</taxon>
        <taxon>Araneoidea</taxon>
        <taxon>Linyphiidae</taxon>
        <taxon>Erigoninae</taxon>
        <taxon>Oedothorax</taxon>
    </lineage>
</organism>